<dbReference type="Gene3D" id="3.40.50.10190">
    <property type="entry name" value="BRCT domain"/>
    <property type="match status" value="1"/>
</dbReference>
<dbReference type="CDD" id="cd17725">
    <property type="entry name" value="BRCT_XRCC1_rpt1"/>
    <property type="match status" value="1"/>
</dbReference>
<gene>
    <name evidence="8" type="ORF">LIER_17072</name>
</gene>
<evidence type="ECO:0000256" key="4">
    <source>
        <dbReference type="ARBA" id="ARBA00023204"/>
    </source>
</evidence>
<reference evidence="8 9" key="1">
    <citation type="submission" date="2024-01" db="EMBL/GenBank/DDBJ databases">
        <title>The complete chloroplast genome sequence of Lithospermum erythrorhizon: insights into the phylogenetic relationship among Boraginaceae species and the maternal lineages of purple gromwells.</title>
        <authorList>
            <person name="Okada T."/>
            <person name="Watanabe K."/>
        </authorList>
    </citation>
    <scope>NUCLEOTIDE SEQUENCE [LARGE SCALE GENOMIC DNA]</scope>
</reference>
<dbReference type="PANTHER" id="PTHR11370:SF5">
    <property type="entry name" value="DNA REPAIR PROTEIN XRCC1"/>
    <property type="match status" value="1"/>
</dbReference>
<evidence type="ECO:0000256" key="1">
    <source>
        <dbReference type="ARBA" id="ARBA00004123"/>
    </source>
</evidence>
<dbReference type="Pfam" id="PF00533">
    <property type="entry name" value="BRCT"/>
    <property type="match status" value="1"/>
</dbReference>
<evidence type="ECO:0000256" key="2">
    <source>
        <dbReference type="ARBA" id="ARBA00022737"/>
    </source>
</evidence>
<keyword evidence="4" id="KW-0234">DNA repair</keyword>
<keyword evidence="5" id="KW-0539">Nucleus</keyword>
<dbReference type="InterPro" id="IPR001357">
    <property type="entry name" value="BRCT_dom"/>
</dbReference>
<organism evidence="8 9">
    <name type="scientific">Lithospermum erythrorhizon</name>
    <name type="common">Purple gromwell</name>
    <name type="synonym">Lithospermum officinale var. erythrorhizon</name>
    <dbReference type="NCBI Taxonomy" id="34254"/>
    <lineage>
        <taxon>Eukaryota</taxon>
        <taxon>Viridiplantae</taxon>
        <taxon>Streptophyta</taxon>
        <taxon>Embryophyta</taxon>
        <taxon>Tracheophyta</taxon>
        <taxon>Spermatophyta</taxon>
        <taxon>Magnoliopsida</taxon>
        <taxon>eudicotyledons</taxon>
        <taxon>Gunneridae</taxon>
        <taxon>Pentapetalae</taxon>
        <taxon>asterids</taxon>
        <taxon>lamiids</taxon>
        <taxon>Boraginales</taxon>
        <taxon>Boraginaceae</taxon>
        <taxon>Boraginoideae</taxon>
        <taxon>Lithospermeae</taxon>
        <taxon>Lithospermum</taxon>
    </lineage>
</organism>
<dbReference type="SMART" id="SM00292">
    <property type="entry name" value="BRCT"/>
    <property type="match status" value="1"/>
</dbReference>
<dbReference type="SUPFAM" id="SSF52113">
    <property type="entry name" value="BRCT domain"/>
    <property type="match status" value="1"/>
</dbReference>
<keyword evidence="3" id="KW-0227">DNA damage</keyword>
<evidence type="ECO:0000256" key="6">
    <source>
        <dbReference type="SAM" id="MobiDB-lite"/>
    </source>
</evidence>
<dbReference type="GO" id="GO:0005634">
    <property type="term" value="C:nucleus"/>
    <property type="evidence" value="ECO:0007669"/>
    <property type="project" value="UniProtKB-SubCell"/>
</dbReference>
<accession>A0AAV3QC79</accession>
<dbReference type="GO" id="GO:0006303">
    <property type="term" value="P:double-strand break repair via nonhomologous end joining"/>
    <property type="evidence" value="ECO:0007669"/>
    <property type="project" value="InterPro"/>
</dbReference>
<dbReference type="FunFam" id="3.40.50.10190:FF:000008">
    <property type="entry name" value="X-ray repair cross complementing 1"/>
    <property type="match status" value="1"/>
</dbReference>
<proteinExistence type="predicted"/>
<protein>
    <submittedName>
        <fullName evidence="8">DNA metabolism protein</fullName>
    </submittedName>
</protein>
<evidence type="ECO:0000256" key="3">
    <source>
        <dbReference type="ARBA" id="ARBA00022763"/>
    </source>
</evidence>
<keyword evidence="9" id="KW-1185">Reference proteome</keyword>
<evidence type="ECO:0000259" key="7">
    <source>
        <dbReference type="PROSITE" id="PS50172"/>
    </source>
</evidence>
<dbReference type="PROSITE" id="PS50172">
    <property type="entry name" value="BRCT"/>
    <property type="match status" value="1"/>
</dbReference>
<keyword evidence="2" id="KW-0677">Repeat</keyword>
<dbReference type="GO" id="GO:0000012">
    <property type="term" value="P:single strand break repair"/>
    <property type="evidence" value="ECO:0007669"/>
    <property type="project" value="InterPro"/>
</dbReference>
<feature type="compositionally biased region" description="Polar residues" evidence="6">
    <location>
        <begin position="26"/>
        <end position="45"/>
    </location>
</feature>
<dbReference type="InterPro" id="IPR036420">
    <property type="entry name" value="BRCT_dom_sf"/>
</dbReference>
<feature type="region of interest" description="Disordered" evidence="6">
    <location>
        <begin position="1"/>
        <end position="59"/>
    </location>
</feature>
<evidence type="ECO:0000256" key="5">
    <source>
        <dbReference type="ARBA" id="ARBA00023242"/>
    </source>
</evidence>
<comment type="caution">
    <text evidence="8">The sequence shown here is derived from an EMBL/GenBank/DDBJ whole genome shotgun (WGS) entry which is preliminary data.</text>
</comment>
<feature type="region of interest" description="Disordered" evidence="6">
    <location>
        <begin position="162"/>
        <end position="203"/>
    </location>
</feature>
<feature type="domain" description="BRCT" evidence="7">
    <location>
        <begin position="71"/>
        <end position="159"/>
    </location>
</feature>
<dbReference type="Proteomes" id="UP001454036">
    <property type="component" value="Unassembled WGS sequence"/>
</dbReference>
<dbReference type="AlphaFoldDB" id="A0AAV3QC79"/>
<sequence length="384" mass="42152">MNIGQGGKSGVKRNLPSWMSARGESSKTGKGNPSYGGSSSRQGNSEEGDTRTDDEAINNKSELRAKSVAADFSNLMEGVVFVLSGFVNPERATLRSQALEMGAQYQQDWNSDCTLLVCAFPNTPKYRQVASDGGTIVSKEWISECHEQKKLVEIEPYMMHAGKPWKRQSDSRQADKKPSASQKSVSQVLMDPHSMPSTSLSSKGVPAKCVEEHFSSSEVKKWAADDLRRTISWLENQDDKPEPGEIQGIAAEGVLTFLQDTIDALQQGQDIENLTEQWAHIPLVVEELAKFDGGGSFPKAGKKELCKHAMVCKRIYELELHNAESSLSAARNEPKEDSTGVDDIRNEVLAEGEASYDSDETIEMTEEDIDQAYNTVVASTIVHA</sequence>
<dbReference type="PANTHER" id="PTHR11370">
    <property type="entry name" value="DNA-REPAIR PROTEIN XRCC1"/>
    <property type="match status" value="1"/>
</dbReference>
<dbReference type="InterPro" id="IPR045080">
    <property type="entry name" value="BRCT_XRCC1_rpt1"/>
</dbReference>
<evidence type="ECO:0000313" key="8">
    <source>
        <dbReference type="EMBL" id="GAA0160536.1"/>
    </source>
</evidence>
<dbReference type="EMBL" id="BAABME010003914">
    <property type="protein sequence ID" value="GAA0160536.1"/>
    <property type="molecule type" value="Genomic_DNA"/>
</dbReference>
<comment type="subcellular location">
    <subcellularLocation>
        <location evidence="1">Nucleus</location>
    </subcellularLocation>
</comment>
<dbReference type="GO" id="GO:0003684">
    <property type="term" value="F:damaged DNA binding"/>
    <property type="evidence" value="ECO:0007669"/>
    <property type="project" value="InterPro"/>
</dbReference>
<dbReference type="GO" id="GO:0006284">
    <property type="term" value="P:base-excision repair"/>
    <property type="evidence" value="ECO:0007669"/>
    <property type="project" value="InterPro"/>
</dbReference>
<evidence type="ECO:0000313" key="9">
    <source>
        <dbReference type="Proteomes" id="UP001454036"/>
    </source>
</evidence>
<name>A0AAV3QC79_LITER</name>
<feature type="compositionally biased region" description="Basic and acidic residues" evidence="6">
    <location>
        <begin position="167"/>
        <end position="178"/>
    </location>
</feature>